<dbReference type="GO" id="GO:0020037">
    <property type="term" value="F:heme binding"/>
    <property type="evidence" value="ECO:0007669"/>
    <property type="project" value="InterPro"/>
</dbReference>
<dbReference type="InterPro" id="IPR036396">
    <property type="entry name" value="Cyt_P450_sf"/>
</dbReference>
<dbReference type="PRINTS" id="PR00463">
    <property type="entry name" value="EP450I"/>
</dbReference>
<dbReference type="InterPro" id="IPR002401">
    <property type="entry name" value="Cyt_P450_E_grp-I"/>
</dbReference>
<dbReference type="GO" id="GO:0009707">
    <property type="term" value="C:chloroplast outer membrane"/>
    <property type="evidence" value="ECO:0007669"/>
    <property type="project" value="TreeGrafter"/>
</dbReference>
<evidence type="ECO:0000313" key="10">
    <source>
        <dbReference type="Proteomes" id="UP000639772"/>
    </source>
</evidence>
<dbReference type="GO" id="GO:0016709">
    <property type="term" value="F:oxidoreductase activity, acting on paired donors, with incorporation or reduction of molecular oxygen, NAD(P)H as one donor, and incorporation of one atom of oxygen"/>
    <property type="evidence" value="ECO:0007669"/>
    <property type="project" value="TreeGrafter"/>
</dbReference>
<evidence type="ECO:0000256" key="2">
    <source>
        <dbReference type="ARBA" id="ARBA00010617"/>
    </source>
</evidence>
<dbReference type="PROSITE" id="PS00086">
    <property type="entry name" value="CYTOCHROME_P450"/>
    <property type="match status" value="1"/>
</dbReference>
<evidence type="ECO:0008006" key="11">
    <source>
        <dbReference type="Google" id="ProtNLM"/>
    </source>
</evidence>
<proteinExistence type="inferred from homology"/>
<dbReference type="InterPro" id="IPR001128">
    <property type="entry name" value="Cyt_P450"/>
</dbReference>
<dbReference type="PANTHER" id="PTHR47283">
    <property type="entry name" value="ENT-KAURENE OXIDASE, CHLOROPLASTIC"/>
    <property type="match status" value="1"/>
</dbReference>
<dbReference type="GO" id="GO:0009686">
    <property type="term" value="P:gibberellin biosynthetic process"/>
    <property type="evidence" value="ECO:0007669"/>
    <property type="project" value="InterPro"/>
</dbReference>
<dbReference type="PRINTS" id="PR00385">
    <property type="entry name" value="P450"/>
</dbReference>
<gene>
    <name evidence="9" type="ORF">HPP92_007490</name>
</gene>
<dbReference type="GO" id="GO:0005506">
    <property type="term" value="F:iron ion binding"/>
    <property type="evidence" value="ECO:0007669"/>
    <property type="project" value="InterPro"/>
</dbReference>
<dbReference type="Pfam" id="PF00067">
    <property type="entry name" value="p450"/>
    <property type="match status" value="1"/>
</dbReference>
<dbReference type="InterPro" id="IPR044225">
    <property type="entry name" value="KO_chloroplastic"/>
</dbReference>
<evidence type="ECO:0000256" key="8">
    <source>
        <dbReference type="SAM" id="Phobius"/>
    </source>
</evidence>
<evidence type="ECO:0000256" key="3">
    <source>
        <dbReference type="ARBA" id="ARBA00022692"/>
    </source>
</evidence>
<dbReference type="GO" id="GO:0052615">
    <property type="term" value="F:ent-kaurene oxidase activity"/>
    <property type="evidence" value="ECO:0007669"/>
    <property type="project" value="InterPro"/>
</dbReference>
<keyword evidence="4 8" id="KW-1133">Transmembrane helix</keyword>
<comment type="cofactor">
    <cofactor evidence="6">
        <name>heme</name>
        <dbReference type="ChEBI" id="CHEBI:30413"/>
    </cofactor>
</comment>
<feature type="transmembrane region" description="Helical" evidence="8">
    <location>
        <begin position="82"/>
        <end position="105"/>
    </location>
</feature>
<keyword evidence="6 7" id="KW-0349">Heme</keyword>
<feature type="binding site" description="axial binding residue" evidence="6">
    <location>
        <position position="522"/>
    </location>
    <ligand>
        <name>heme</name>
        <dbReference type="ChEBI" id="CHEBI:30413"/>
    </ligand>
    <ligandPart>
        <name>Fe</name>
        <dbReference type="ChEBI" id="CHEBI:18248"/>
    </ligandPart>
</feature>
<evidence type="ECO:0000313" key="9">
    <source>
        <dbReference type="EMBL" id="KAG0490627.1"/>
    </source>
</evidence>
<keyword evidence="3 8" id="KW-0812">Transmembrane</keyword>
<dbReference type="Gene3D" id="1.10.630.10">
    <property type="entry name" value="Cytochrome P450"/>
    <property type="match status" value="1"/>
</dbReference>
<dbReference type="PANTHER" id="PTHR47283:SF1">
    <property type="entry name" value="ENT-KAURENE OXIDASE, CHLOROPLASTIC"/>
    <property type="match status" value="1"/>
</dbReference>
<name>A0A835V9N5_VANPL</name>
<dbReference type="AlphaFoldDB" id="A0A835V9N5"/>
<reference evidence="9 10" key="1">
    <citation type="journal article" date="2020" name="Nat. Food">
        <title>A phased Vanilla planifolia genome enables genetic improvement of flavour and production.</title>
        <authorList>
            <person name="Hasing T."/>
            <person name="Tang H."/>
            <person name="Brym M."/>
            <person name="Khazi F."/>
            <person name="Huang T."/>
            <person name="Chambers A.H."/>
        </authorList>
    </citation>
    <scope>NUCLEOTIDE SEQUENCE [LARGE SCALE GENOMIC DNA]</scope>
    <source>
        <tissue evidence="9">Leaf</tissue>
    </source>
</reference>
<evidence type="ECO:0000256" key="1">
    <source>
        <dbReference type="ARBA" id="ARBA00004167"/>
    </source>
</evidence>
<dbReference type="EMBL" id="JADCNM010000003">
    <property type="protein sequence ID" value="KAG0490627.1"/>
    <property type="molecule type" value="Genomic_DNA"/>
</dbReference>
<evidence type="ECO:0000256" key="4">
    <source>
        <dbReference type="ARBA" id="ARBA00022989"/>
    </source>
</evidence>
<dbReference type="InterPro" id="IPR017972">
    <property type="entry name" value="Cyt_P450_CS"/>
</dbReference>
<dbReference type="GO" id="GO:0005783">
    <property type="term" value="C:endoplasmic reticulum"/>
    <property type="evidence" value="ECO:0007669"/>
    <property type="project" value="TreeGrafter"/>
</dbReference>
<dbReference type="SUPFAM" id="SSF48264">
    <property type="entry name" value="Cytochrome P450"/>
    <property type="match status" value="1"/>
</dbReference>
<evidence type="ECO:0000256" key="7">
    <source>
        <dbReference type="RuleBase" id="RU000461"/>
    </source>
</evidence>
<dbReference type="GO" id="GO:0010241">
    <property type="term" value="P:ent-kaurene oxidation to kaurenoic acid"/>
    <property type="evidence" value="ECO:0007669"/>
    <property type="project" value="InterPro"/>
</dbReference>
<comment type="caution">
    <text evidence="9">The sequence shown here is derived from an EMBL/GenBank/DDBJ whole genome shotgun (WGS) entry which is preliminary data.</text>
</comment>
<organism evidence="9 10">
    <name type="scientific">Vanilla planifolia</name>
    <name type="common">Vanilla</name>
    <dbReference type="NCBI Taxonomy" id="51239"/>
    <lineage>
        <taxon>Eukaryota</taxon>
        <taxon>Viridiplantae</taxon>
        <taxon>Streptophyta</taxon>
        <taxon>Embryophyta</taxon>
        <taxon>Tracheophyta</taxon>
        <taxon>Spermatophyta</taxon>
        <taxon>Magnoliopsida</taxon>
        <taxon>Liliopsida</taxon>
        <taxon>Asparagales</taxon>
        <taxon>Orchidaceae</taxon>
        <taxon>Vanilloideae</taxon>
        <taxon>Vanilleae</taxon>
        <taxon>Vanilla</taxon>
    </lineage>
</organism>
<comment type="similarity">
    <text evidence="2 7">Belongs to the cytochrome P450 family.</text>
</comment>
<dbReference type="Proteomes" id="UP000639772">
    <property type="component" value="Chromosome 3"/>
</dbReference>
<accession>A0A835V9N5</accession>
<keyword evidence="7" id="KW-0560">Oxidoreductase</keyword>
<keyword evidence="6 7" id="KW-0408">Iron</keyword>
<dbReference type="CDD" id="cd11075">
    <property type="entry name" value="CYP77_89"/>
    <property type="match status" value="1"/>
</dbReference>
<dbReference type="OrthoDB" id="2789670at2759"/>
<sequence>MGITIISPKLKSANPVRQQAVRLFFCFFFWHLSVPVPRTQPYLFLSKCILESPCFLFCRPVRKKKKSRTWDSESMDALLQNISIGALTTIVAGVVPIATIGKFLLDQRRPHNSPPVVPGFPLVGNLLQLKEKKPYSTFTKWADVHGPIYSIKLGSSTMVVLNSAELAKEALVTKFSSISTRKLSSALTTLTSNKALVAMCDYGEYHKMVKKYVLSSLLGANAQKLNHHHRDAMIENVVNSLSSKINDGCYLVEVREPFQSELFRLALKQSIGKDVESVYVEELGVTLSKKEIFQILVIDPMMGAIEVDWRDFFPMLRWVPNKSMEMKIQRIAARKRAVTKTLIEAQRQGIAHGEEINCYLNYLLSKEHTLTEEQLIALVWESIIETSDTTLATTEWAMYELAKNQACQDCLHKEILEVCGSEKMTEEHLQDMPYLNAVFHETLRFHSPVPIIPPRYVHEDTQLGGYNIPAGTDIIINIYACNMSRTDWEEPEEWKPERFLSDKYEQVDMYKTMTFGGGKRACAGSLQAMLISCTAIGRLVQEFHWKLKDGEEENTSTMQLTTHKLYPMQACIKSRLSGTSSKQSY</sequence>
<comment type="subcellular location">
    <subcellularLocation>
        <location evidence="1">Membrane</location>
        <topology evidence="1">Single-pass membrane protein</topology>
    </subcellularLocation>
</comment>
<keyword evidence="6 7" id="KW-0479">Metal-binding</keyword>
<protein>
    <recommendedName>
        <fullName evidence="11">Ent-kaurene oxidase</fullName>
    </recommendedName>
</protein>
<keyword evidence="5 8" id="KW-0472">Membrane</keyword>
<evidence type="ECO:0000256" key="6">
    <source>
        <dbReference type="PIRSR" id="PIRSR602401-1"/>
    </source>
</evidence>
<evidence type="ECO:0000256" key="5">
    <source>
        <dbReference type="ARBA" id="ARBA00023136"/>
    </source>
</evidence>
<keyword evidence="7" id="KW-0503">Monooxygenase</keyword>